<dbReference type="RefSeq" id="WP_046003189.1">
    <property type="nucleotide sequence ID" value="NZ_JXYA01000002.1"/>
</dbReference>
<dbReference type="PRINTS" id="PR00080">
    <property type="entry name" value="SDRFAMILY"/>
</dbReference>
<protein>
    <submittedName>
        <fullName evidence="4">3-oxoacyl-ACP reductase</fullName>
    </submittedName>
</protein>
<comment type="caution">
    <text evidence="4">The sequence shown here is derived from an EMBL/GenBank/DDBJ whole genome shotgun (WGS) entry which is preliminary data.</text>
</comment>
<evidence type="ECO:0000259" key="3">
    <source>
        <dbReference type="SMART" id="SM00822"/>
    </source>
</evidence>
<evidence type="ECO:0000256" key="1">
    <source>
        <dbReference type="ARBA" id="ARBA00006484"/>
    </source>
</evidence>
<feature type="domain" description="Ketoreductase" evidence="3">
    <location>
        <begin position="10"/>
        <end position="190"/>
    </location>
</feature>
<dbReference type="PATRIC" id="fig|43658.5.peg.309"/>
<dbReference type="InterPro" id="IPR050259">
    <property type="entry name" value="SDR"/>
</dbReference>
<dbReference type="SUPFAM" id="SSF51735">
    <property type="entry name" value="NAD(P)-binding Rossmann-fold domains"/>
    <property type="match status" value="1"/>
</dbReference>
<name>A0A0F4R2M1_9GAMM</name>
<dbReference type="Proteomes" id="UP000033452">
    <property type="component" value="Unassembled WGS sequence"/>
</dbReference>
<dbReference type="AlphaFoldDB" id="A0A0F4R2M1"/>
<gene>
    <name evidence="4" type="ORF">TW77_01495</name>
</gene>
<dbReference type="InterPro" id="IPR020904">
    <property type="entry name" value="Sc_DH/Rdtase_CS"/>
</dbReference>
<proteinExistence type="inferred from homology"/>
<dbReference type="OrthoDB" id="5786478at2"/>
<reference evidence="4 5" key="1">
    <citation type="journal article" date="2015" name="BMC Genomics">
        <title>Genome mining reveals unlocked bioactive potential of marine Gram-negative bacteria.</title>
        <authorList>
            <person name="Machado H."/>
            <person name="Sonnenschein E.C."/>
            <person name="Melchiorsen J."/>
            <person name="Gram L."/>
        </authorList>
    </citation>
    <scope>NUCLEOTIDE SEQUENCE [LARGE SCALE GENOMIC DNA]</scope>
    <source>
        <strain evidence="4 5">S2471</strain>
    </source>
</reference>
<evidence type="ECO:0000313" key="5">
    <source>
        <dbReference type="Proteomes" id="UP000033452"/>
    </source>
</evidence>
<dbReference type="InterPro" id="IPR002347">
    <property type="entry name" value="SDR_fam"/>
</dbReference>
<comment type="similarity">
    <text evidence="1">Belongs to the short-chain dehydrogenases/reductases (SDR) family.</text>
</comment>
<dbReference type="GO" id="GO:0016491">
    <property type="term" value="F:oxidoreductase activity"/>
    <property type="evidence" value="ECO:0007669"/>
    <property type="project" value="UniProtKB-KW"/>
</dbReference>
<dbReference type="PRINTS" id="PR00081">
    <property type="entry name" value="GDHRDH"/>
</dbReference>
<organism evidence="4 5">
    <name type="scientific">Pseudoalteromonas rubra</name>
    <dbReference type="NCBI Taxonomy" id="43658"/>
    <lineage>
        <taxon>Bacteria</taxon>
        <taxon>Pseudomonadati</taxon>
        <taxon>Pseudomonadota</taxon>
        <taxon>Gammaproteobacteria</taxon>
        <taxon>Alteromonadales</taxon>
        <taxon>Pseudoalteromonadaceae</taxon>
        <taxon>Pseudoalteromonas</taxon>
    </lineage>
</organism>
<dbReference type="NCBIfam" id="NF009466">
    <property type="entry name" value="PRK12826.1-2"/>
    <property type="match status" value="1"/>
</dbReference>
<keyword evidence="2" id="KW-0560">Oxidoreductase</keyword>
<dbReference type="PANTHER" id="PTHR42879:SF2">
    <property type="entry name" value="3-OXOACYL-[ACYL-CARRIER-PROTEIN] REDUCTASE FABG"/>
    <property type="match status" value="1"/>
</dbReference>
<dbReference type="Pfam" id="PF13561">
    <property type="entry name" value="adh_short_C2"/>
    <property type="match status" value="1"/>
</dbReference>
<dbReference type="InterPro" id="IPR036291">
    <property type="entry name" value="NAD(P)-bd_dom_sf"/>
</dbReference>
<sequence length="251" mass="26892">MANLDHKKKDWVLVTGGTRGIGKALVLALAKAGYRVVFTYQSSSAQADVLSADIAEFGGEAFGYQCDGSQYEQVEQLCSKLVEEYGNPFGLINNMGITGDQLIFSMDMDLYHKVINTNLNSAVYFSKCLVPAMAEEGCGRIINMSSVTGLKGNKGQLAYAATKAGMLGLTKTLALEVARFNMTVNAVAPGFIATEMVDNIDEKAKKQITKQVPLKRLGTVEEVAAMVDFLLGETAGYITGQTFVIDGGLTV</sequence>
<dbReference type="GO" id="GO:0032787">
    <property type="term" value="P:monocarboxylic acid metabolic process"/>
    <property type="evidence" value="ECO:0007669"/>
    <property type="project" value="UniProtKB-ARBA"/>
</dbReference>
<dbReference type="EMBL" id="JXYA01000002">
    <property type="protein sequence ID" value="KJZ13037.1"/>
    <property type="molecule type" value="Genomic_DNA"/>
</dbReference>
<dbReference type="PROSITE" id="PS00061">
    <property type="entry name" value="ADH_SHORT"/>
    <property type="match status" value="1"/>
</dbReference>
<dbReference type="Gene3D" id="3.40.50.720">
    <property type="entry name" value="NAD(P)-binding Rossmann-like Domain"/>
    <property type="match status" value="1"/>
</dbReference>
<keyword evidence="5" id="KW-1185">Reference proteome</keyword>
<evidence type="ECO:0000313" key="4">
    <source>
        <dbReference type="EMBL" id="KJZ13037.1"/>
    </source>
</evidence>
<dbReference type="InterPro" id="IPR057326">
    <property type="entry name" value="KR_dom"/>
</dbReference>
<dbReference type="SMART" id="SM00822">
    <property type="entry name" value="PKS_KR"/>
    <property type="match status" value="1"/>
</dbReference>
<dbReference type="FunFam" id="3.40.50.720:FF:000173">
    <property type="entry name" value="3-oxoacyl-[acyl-carrier protein] reductase"/>
    <property type="match status" value="1"/>
</dbReference>
<accession>A0A0F4R2M1</accession>
<evidence type="ECO:0000256" key="2">
    <source>
        <dbReference type="ARBA" id="ARBA00023002"/>
    </source>
</evidence>
<dbReference type="PANTHER" id="PTHR42879">
    <property type="entry name" value="3-OXOACYL-(ACYL-CARRIER-PROTEIN) REDUCTASE"/>
    <property type="match status" value="1"/>
</dbReference>